<keyword evidence="2" id="KW-1185">Reference proteome</keyword>
<reference evidence="1" key="1">
    <citation type="submission" date="2021-04" db="EMBL/GenBank/DDBJ databases">
        <title>Genome seq and assembly of Bacillus sp.</title>
        <authorList>
            <person name="Chhetri G."/>
        </authorList>
    </citation>
    <scope>NUCLEOTIDE SEQUENCE</scope>
    <source>
        <strain evidence="1">RG28</strain>
    </source>
</reference>
<organism evidence="1 2">
    <name type="scientific">Gottfriedia endophytica</name>
    <dbReference type="NCBI Taxonomy" id="2820819"/>
    <lineage>
        <taxon>Bacteria</taxon>
        <taxon>Bacillati</taxon>
        <taxon>Bacillota</taxon>
        <taxon>Bacilli</taxon>
        <taxon>Bacillales</taxon>
        <taxon>Bacillaceae</taxon>
        <taxon>Gottfriedia</taxon>
    </lineage>
</organism>
<dbReference type="Gene3D" id="1.20.120.330">
    <property type="entry name" value="Nucleotidyltransferases domain 2"/>
    <property type="match status" value="1"/>
</dbReference>
<dbReference type="AlphaFoldDB" id="A0A940NQV7"/>
<proteinExistence type="predicted"/>
<dbReference type="Proteomes" id="UP000682134">
    <property type="component" value="Unassembled WGS sequence"/>
</dbReference>
<dbReference type="InterPro" id="IPR043519">
    <property type="entry name" value="NT_sf"/>
</dbReference>
<dbReference type="RefSeq" id="WP_209404697.1">
    <property type="nucleotide sequence ID" value="NZ_JAGIYQ010000005.1"/>
</dbReference>
<dbReference type="Pfam" id="PF04439">
    <property type="entry name" value="Adenyl_transf"/>
    <property type="match status" value="1"/>
</dbReference>
<dbReference type="Gene3D" id="3.30.460.10">
    <property type="entry name" value="Beta Polymerase, domain 2"/>
    <property type="match status" value="1"/>
</dbReference>
<sequence>MRNEQEMMDLIINKAIQDDRIRAVIMNGSRTNPNVKKDIFQDYDIVYIVKDIDSFTSDHSWVDIFGERIMMQMPEDKMLPPADQSGHFIYLMQFTDGNRIDLNLIPLEKMVDLLKPDSLSRLLLDKDNLIGTLPPSNDCDYHIKRPSEKEFLDTCNEFWWICMNISKGIWREELPYAMFMYEQINRNVLIRMIEWSIGIDTNFAKSAGKLGKYFKDFLEKDEWNEFLATYSDSNYENLWNSLFKMCDLFRKNAIKVANHFDFNYRYDEDKNVTNYLKQVRNLPKNATEIC</sequence>
<protein>
    <submittedName>
        <fullName evidence="1">Aminoglycoside 6-adenylyltransferase</fullName>
    </submittedName>
</protein>
<dbReference type="InterPro" id="IPR007530">
    <property type="entry name" value="Aminoglycoside_adenylylTfrase"/>
</dbReference>
<name>A0A940NQV7_9BACI</name>
<accession>A0A940NQV7</accession>
<dbReference type="PIRSF" id="PIRSF000812">
    <property type="entry name" value="AAD"/>
    <property type="match status" value="1"/>
</dbReference>
<evidence type="ECO:0000313" key="1">
    <source>
        <dbReference type="EMBL" id="MBP0725287.1"/>
    </source>
</evidence>
<dbReference type="SUPFAM" id="SSF81301">
    <property type="entry name" value="Nucleotidyltransferase"/>
    <property type="match status" value="1"/>
</dbReference>
<gene>
    <name evidence="1" type="ORF">J5Y03_08800</name>
</gene>
<comment type="caution">
    <text evidence="1">The sequence shown here is derived from an EMBL/GenBank/DDBJ whole genome shotgun (WGS) entry which is preliminary data.</text>
</comment>
<dbReference type="SUPFAM" id="SSF81631">
    <property type="entry name" value="PAP/OAS1 substrate-binding domain"/>
    <property type="match status" value="1"/>
</dbReference>
<dbReference type="EMBL" id="JAGIYQ010000005">
    <property type="protein sequence ID" value="MBP0725287.1"/>
    <property type="molecule type" value="Genomic_DNA"/>
</dbReference>
<evidence type="ECO:0000313" key="2">
    <source>
        <dbReference type="Proteomes" id="UP000682134"/>
    </source>
</evidence>